<keyword evidence="2" id="KW-1185">Reference proteome</keyword>
<dbReference type="SUPFAM" id="SSF141130">
    <property type="entry name" value="Acetamidase/Formamidase-like"/>
    <property type="match status" value="1"/>
</dbReference>
<protein>
    <submittedName>
        <fullName evidence="1">Uncharacterized protein</fullName>
    </submittedName>
</protein>
<gene>
    <name evidence="1" type="ORF">GCM10010170_050360</name>
</gene>
<dbReference type="RefSeq" id="WP_344614954.1">
    <property type="nucleotide sequence ID" value="NZ_BAAARV010000040.1"/>
</dbReference>
<dbReference type="Proteomes" id="UP001501444">
    <property type="component" value="Unassembled WGS sequence"/>
</dbReference>
<dbReference type="Gene3D" id="3.10.28.20">
    <property type="entry name" value="Acetamidase/Formamidase-like domains"/>
    <property type="match status" value="1"/>
</dbReference>
<comment type="caution">
    <text evidence="1">The sequence shown here is derived from an EMBL/GenBank/DDBJ whole genome shotgun (WGS) entry which is preliminary data.</text>
</comment>
<organism evidence="1 2">
    <name type="scientific">Dactylosporangium salmoneum</name>
    <dbReference type="NCBI Taxonomy" id="53361"/>
    <lineage>
        <taxon>Bacteria</taxon>
        <taxon>Bacillati</taxon>
        <taxon>Actinomycetota</taxon>
        <taxon>Actinomycetes</taxon>
        <taxon>Micromonosporales</taxon>
        <taxon>Micromonosporaceae</taxon>
        <taxon>Dactylosporangium</taxon>
    </lineage>
</organism>
<evidence type="ECO:0000313" key="2">
    <source>
        <dbReference type="Proteomes" id="UP001501444"/>
    </source>
</evidence>
<reference evidence="2" key="1">
    <citation type="journal article" date="2019" name="Int. J. Syst. Evol. Microbiol.">
        <title>The Global Catalogue of Microorganisms (GCM) 10K type strain sequencing project: providing services to taxonomists for standard genome sequencing and annotation.</title>
        <authorList>
            <consortium name="The Broad Institute Genomics Platform"/>
            <consortium name="The Broad Institute Genome Sequencing Center for Infectious Disease"/>
            <person name="Wu L."/>
            <person name="Ma J."/>
        </authorList>
    </citation>
    <scope>NUCLEOTIDE SEQUENCE [LARGE SCALE GENOMIC DNA]</scope>
    <source>
        <strain evidence="2">JCM 3272</strain>
    </source>
</reference>
<evidence type="ECO:0000313" key="1">
    <source>
        <dbReference type="EMBL" id="GAA2357167.1"/>
    </source>
</evidence>
<proteinExistence type="predicted"/>
<sequence length="114" mass="12225">MLADELAVARDDLPAHEWITFGFAQSVDEAVYDALSDMTALVQDLFGFERKEALNLCSQTVDLRVTQIVNGVVGVHAALAHGAIRPKVEVDPAAWWSLVPAARGPARPSGSSEP</sequence>
<dbReference type="EMBL" id="BAAARV010000040">
    <property type="protein sequence ID" value="GAA2357167.1"/>
    <property type="molecule type" value="Genomic_DNA"/>
</dbReference>
<accession>A0ABP5TQ58</accession>
<name>A0ABP5TQ58_9ACTN</name>